<accession>A0A1W1BVP5</accession>
<gene>
    <name evidence="1" type="ORF">MNB_SV-9-691</name>
</gene>
<dbReference type="InterPro" id="IPR029024">
    <property type="entry name" value="TerB-like"/>
</dbReference>
<dbReference type="EMBL" id="FPHG01000033">
    <property type="protein sequence ID" value="SFV57678.1"/>
    <property type="molecule type" value="Genomic_DNA"/>
</dbReference>
<evidence type="ECO:0008006" key="2">
    <source>
        <dbReference type="Google" id="ProtNLM"/>
    </source>
</evidence>
<sequence>MLDWDKIKSKTSELYGEAGKKFRQYTPESFSKEKKFVNSLVLSMALMTMADKKAETEEIIASLDLIKDIDEINDLELTTEAIELYEFHIEEMSKVVDSQTKWIIMEAKLLSELTKMKAYPEYPPMIEALIAHIAQSDGNLDQSEIEMQNKILSAIK</sequence>
<name>A0A1W1BVP5_9ZZZZ</name>
<dbReference type="Gene3D" id="1.10.3680.10">
    <property type="entry name" value="TerB-like"/>
    <property type="match status" value="1"/>
</dbReference>
<dbReference type="SUPFAM" id="SSF158682">
    <property type="entry name" value="TerB-like"/>
    <property type="match status" value="1"/>
</dbReference>
<dbReference type="AlphaFoldDB" id="A0A1W1BVP5"/>
<reference evidence="1" key="1">
    <citation type="submission" date="2016-10" db="EMBL/GenBank/DDBJ databases">
        <authorList>
            <person name="de Groot N.N."/>
        </authorList>
    </citation>
    <scope>NUCLEOTIDE SEQUENCE</scope>
</reference>
<proteinExistence type="predicted"/>
<organism evidence="1">
    <name type="scientific">hydrothermal vent metagenome</name>
    <dbReference type="NCBI Taxonomy" id="652676"/>
    <lineage>
        <taxon>unclassified sequences</taxon>
        <taxon>metagenomes</taxon>
        <taxon>ecological metagenomes</taxon>
    </lineage>
</organism>
<evidence type="ECO:0000313" key="1">
    <source>
        <dbReference type="EMBL" id="SFV57678.1"/>
    </source>
</evidence>
<protein>
    <recommendedName>
        <fullName evidence="2">Co-chaperone DjlA N-terminal domain-containing protein</fullName>
    </recommendedName>
</protein>